<dbReference type="RefSeq" id="WP_221499853.1">
    <property type="nucleotide sequence ID" value="NZ_BMTI01000006.1"/>
</dbReference>
<proteinExistence type="predicted"/>
<evidence type="ECO:0000313" key="2">
    <source>
        <dbReference type="EMBL" id="MBB4899215.1"/>
    </source>
</evidence>
<comment type="caution">
    <text evidence="2">The sequence shown here is derived from an EMBL/GenBank/DDBJ whole genome shotgun (WGS) entry which is preliminary data.</text>
</comment>
<dbReference type="EMBL" id="JACHJI010000005">
    <property type="protein sequence ID" value="MBB4899215.1"/>
    <property type="molecule type" value="Genomic_DNA"/>
</dbReference>
<evidence type="ECO:0000256" key="1">
    <source>
        <dbReference type="SAM" id="MobiDB-lite"/>
    </source>
</evidence>
<organism evidence="2 3">
    <name type="scientific">Streptomyces griseomycini</name>
    <dbReference type="NCBI Taxonomy" id="66895"/>
    <lineage>
        <taxon>Bacteria</taxon>
        <taxon>Bacillati</taxon>
        <taxon>Actinomycetota</taxon>
        <taxon>Actinomycetes</taxon>
        <taxon>Kitasatosporales</taxon>
        <taxon>Streptomycetaceae</taxon>
        <taxon>Streptomyces</taxon>
    </lineage>
</organism>
<reference evidence="2 3" key="1">
    <citation type="submission" date="2020-08" db="EMBL/GenBank/DDBJ databases">
        <title>Genomic Encyclopedia of Type Strains, Phase III (KMG-III): the genomes of soil and plant-associated and newly described type strains.</title>
        <authorList>
            <person name="Whitman W."/>
        </authorList>
    </citation>
    <scope>NUCLEOTIDE SEQUENCE [LARGE SCALE GENOMIC DNA]</scope>
    <source>
        <strain evidence="2 3">CECT 3273</strain>
    </source>
</reference>
<dbReference type="Proteomes" id="UP000579523">
    <property type="component" value="Unassembled WGS sequence"/>
</dbReference>
<feature type="region of interest" description="Disordered" evidence="1">
    <location>
        <begin position="1"/>
        <end position="25"/>
    </location>
</feature>
<name>A0A7W7LZ86_9ACTN</name>
<evidence type="ECO:0008006" key="4">
    <source>
        <dbReference type="Google" id="ProtNLM"/>
    </source>
</evidence>
<sequence length="89" mass="9564">MRTHRQPPERKDRDRSVSGKSKQDAVEAVVLTDGDGRVLYCSPPEPGSCADITHAHQLGLVTFSADGPAVEILADADHQGLGARTRGTW</sequence>
<gene>
    <name evidence="2" type="ORF">FHS37_003275</name>
</gene>
<evidence type="ECO:0000313" key="3">
    <source>
        <dbReference type="Proteomes" id="UP000579523"/>
    </source>
</evidence>
<dbReference type="AlphaFoldDB" id="A0A7W7LZ86"/>
<accession>A0A7W7LZ86</accession>
<protein>
    <recommendedName>
        <fullName evidence="4">Transposase</fullName>
    </recommendedName>
</protein>
<keyword evidence="3" id="KW-1185">Reference proteome</keyword>